<dbReference type="Gene3D" id="3.30.160.60">
    <property type="entry name" value="Classic Zinc Finger"/>
    <property type="match status" value="1"/>
</dbReference>
<accession>A0A9Q1CIP6</accession>
<keyword evidence="1" id="KW-0863">Zinc-finger</keyword>
<dbReference type="GO" id="GO:0045087">
    <property type="term" value="P:innate immune response"/>
    <property type="evidence" value="ECO:0007669"/>
    <property type="project" value="TreeGrafter"/>
</dbReference>
<dbReference type="PROSITE" id="PS50119">
    <property type="entry name" value="ZF_BBOX"/>
    <property type="match status" value="1"/>
</dbReference>
<dbReference type="InterPro" id="IPR000315">
    <property type="entry name" value="Znf_B-box"/>
</dbReference>
<keyword evidence="2" id="KW-0175">Coiled coil</keyword>
<evidence type="ECO:0000313" key="5">
    <source>
        <dbReference type="Proteomes" id="UP001152320"/>
    </source>
</evidence>
<dbReference type="Gene3D" id="1.10.533.10">
    <property type="entry name" value="Death Domain, Fas"/>
    <property type="match status" value="1"/>
</dbReference>
<comment type="caution">
    <text evidence="4">The sequence shown here is derived from an EMBL/GenBank/DDBJ whole genome shotgun (WGS) entry which is preliminary data.</text>
</comment>
<evidence type="ECO:0000259" key="3">
    <source>
        <dbReference type="PROSITE" id="PS50119"/>
    </source>
</evidence>
<dbReference type="PANTHER" id="PTHR25462:SF299">
    <property type="entry name" value="E3 UBIQUITIN-PROTEIN LIGASE TRIM56"/>
    <property type="match status" value="1"/>
</dbReference>
<keyword evidence="1" id="KW-0862">Zinc</keyword>
<dbReference type="SUPFAM" id="SSF57845">
    <property type="entry name" value="B-box zinc-binding domain"/>
    <property type="match status" value="1"/>
</dbReference>
<dbReference type="Proteomes" id="UP001152320">
    <property type="component" value="Chromosome 2"/>
</dbReference>
<keyword evidence="1" id="KW-0479">Metal-binding</keyword>
<dbReference type="GO" id="GO:0061630">
    <property type="term" value="F:ubiquitin protein ligase activity"/>
    <property type="evidence" value="ECO:0007669"/>
    <property type="project" value="TreeGrafter"/>
</dbReference>
<dbReference type="InterPro" id="IPR011029">
    <property type="entry name" value="DEATH-like_dom_sf"/>
</dbReference>
<dbReference type="GO" id="GO:0008270">
    <property type="term" value="F:zinc ion binding"/>
    <property type="evidence" value="ECO:0007669"/>
    <property type="project" value="UniProtKB-KW"/>
</dbReference>
<keyword evidence="5" id="KW-1185">Reference proteome</keyword>
<dbReference type="PANTHER" id="PTHR25462">
    <property type="entry name" value="BONUS, ISOFORM C-RELATED"/>
    <property type="match status" value="1"/>
</dbReference>
<evidence type="ECO:0000256" key="2">
    <source>
        <dbReference type="SAM" id="Coils"/>
    </source>
</evidence>
<gene>
    <name evidence="4" type="ORF">HOLleu_04766</name>
</gene>
<name>A0A9Q1CIP6_HOLLE</name>
<dbReference type="AlphaFoldDB" id="A0A9Q1CIP6"/>
<evidence type="ECO:0000313" key="4">
    <source>
        <dbReference type="EMBL" id="KAJ8046172.1"/>
    </source>
</evidence>
<feature type="domain" description="B box-type" evidence="3">
    <location>
        <begin position="97"/>
        <end position="137"/>
    </location>
</feature>
<evidence type="ECO:0000256" key="1">
    <source>
        <dbReference type="PROSITE-ProRule" id="PRU00024"/>
    </source>
</evidence>
<sequence length="588" mass="66685">MDTTTNLIKAKEFSKLFATLVDQLALDDVKQLLGAFQIKEDEASICSSAQFLLHLKVNGRFSEDNTDELMDALSKLHLHESVQAIKDFEDTVETSNESLESCDHIKENSWIFCATCSKLYCYECAFRYHKDHKVVAQAQMDDEIQKCLANLQIELKVVEEQLRASNKIEHAKTPKSLHREIESLVNKTRKLLEKQHETSLLKFKNLQKQRQETRNQNKKGMQHFTEQCRETRKQLNKPSQFNEFENLQKLNLLKKEIVQSIEETEEIKRNLKTDSTYVYVRPLPIGGKCLSITNGNISGIVRASLNQVVHIIDQRQKETPSVKLSCVSVYDTAHSFWSVAIRTEAQSNQTSVLDKLVVSNKLFFTPVSISILFGCGRKVYVVGIELAEEVCYFKASSSFDVDLEDNSCIKGISVITSKGVDDGILITEKCSKTIYKFDRGLKLVERITCPGDCELIAGFKFDKFVYAYTENDEVKLVREALSGKLPKILKAPGKDAKCPKMFPEQIMFDGACFSVLWCSRREADSSYHTQKYTILAYAKEGEFLNQCFEGSCSNYVKATGISHVRNEGIVVLSDGKALCYSTIKQIAL</sequence>
<protein>
    <recommendedName>
        <fullName evidence="3">B box-type domain-containing protein</fullName>
    </recommendedName>
</protein>
<feature type="coiled-coil region" evidence="2">
    <location>
        <begin position="247"/>
        <end position="274"/>
    </location>
</feature>
<proteinExistence type="predicted"/>
<dbReference type="GO" id="GO:0005654">
    <property type="term" value="C:nucleoplasm"/>
    <property type="evidence" value="ECO:0007669"/>
    <property type="project" value="TreeGrafter"/>
</dbReference>
<reference evidence="4" key="1">
    <citation type="submission" date="2021-10" db="EMBL/GenBank/DDBJ databases">
        <title>Tropical sea cucumber genome reveals ecological adaptation and Cuvierian tubules defense mechanism.</title>
        <authorList>
            <person name="Chen T."/>
        </authorList>
    </citation>
    <scope>NUCLEOTIDE SEQUENCE</scope>
    <source>
        <strain evidence="4">Nanhai2018</strain>
        <tissue evidence="4">Muscle</tissue>
    </source>
</reference>
<dbReference type="EMBL" id="JAIZAY010000002">
    <property type="protein sequence ID" value="KAJ8046172.1"/>
    <property type="molecule type" value="Genomic_DNA"/>
</dbReference>
<organism evidence="4 5">
    <name type="scientific">Holothuria leucospilota</name>
    <name type="common">Black long sea cucumber</name>
    <name type="synonym">Mertensiothuria leucospilota</name>
    <dbReference type="NCBI Taxonomy" id="206669"/>
    <lineage>
        <taxon>Eukaryota</taxon>
        <taxon>Metazoa</taxon>
        <taxon>Echinodermata</taxon>
        <taxon>Eleutherozoa</taxon>
        <taxon>Echinozoa</taxon>
        <taxon>Holothuroidea</taxon>
        <taxon>Aspidochirotacea</taxon>
        <taxon>Aspidochirotida</taxon>
        <taxon>Holothuriidae</taxon>
        <taxon>Holothuria</taxon>
    </lineage>
</organism>
<dbReference type="InterPro" id="IPR047153">
    <property type="entry name" value="TRIM45/56/19-like"/>
</dbReference>
<dbReference type="GO" id="GO:0060340">
    <property type="term" value="P:positive regulation of type I interferon-mediated signaling pathway"/>
    <property type="evidence" value="ECO:0007669"/>
    <property type="project" value="TreeGrafter"/>
</dbReference>